<organismHost>
    <name type="scientific">Twortvirus twort</name>
    <dbReference type="NCBI Taxonomy" id="55510"/>
</organismHost>
<dbReference type="GeneID" id="5130354"/>
<keyword evidence="1" id="KW-0812">Transmembrane</keyword>
<accession>Q4Z9E0</accession>
<dbReference type="KEGG" id="vg:5130354"/>
<reference evidence="2 3" key="1">
    <citation type="journal article" date="2005" name="Proc. Natl. Acad. Sci. U.S.A.">
        <title>The complete genomes and proteomes of 27 Staphylococcus aureus bacteriophages.</title>
        <authorList>
            <person name="Kwan T."/>
            <person name="Liu J."/>
            <person name="Dubow M."/>
            <person name="Gros P."/>
            <person name="Pelletier J."/>
        </authorList>
    </citation>
    <scope>NUCLEOTIDE SEQUENCE [LARGE SCALE GENOMIC DNA]</scope>
</reference>
<keyword evidence="1" id="KW-0472">Membrane</keyword>
<dbReference type="RefSeq" id="YP_238565.1">
    <property type="nucleotide sequence ID" value="NC_007021.1"/>
</dbReference>
<dbReference type="Proteomes" id="UP000001466">
    <property type="component" value="Segment"/>
</dbReference>
<protein>
    <submittedName>
        <fullName evidence="2">ORF087</fullName>
    </submittedName>
</protein>
<organism evidence="2 3">
    <name type="scientific">Staphylococcus phage Twort (strain DSM 17442 / HER 48)</name>
    <name type="common">Bacteriophage Twort</name>
    <dbReference type="NCBI Taxonomy" id="2908167"/>
    <lineage>
        <taxon>Viruses</taxon>
        <taxon>Duplodnaviria</taxon>
        <taxon>Heunggongvirae</taxon>
        <taxon>Uroviricota</taxon>
        <taxon>Caudoviricetes</taxon>
        <taxon>Herelleviridae</taxon>
        <taxon>Twortvirinae</taxon>
        <taxon>Twortvirus</taxon>
        <taxon>Twortvirus twort</taxon>
    </lineage>
</organism>
<evidence type="ECO:0000313" key="3">
    <source>
        <dbReference type="Proteomes" id="UP000001466"/>
    </source>
</evidence>
<sequence>MKLKSYFRSSKSMHFVSQNFTSFKNKGRVLLPYPYTLLCLFVNISMLLLKVLFNRSSTAIAVSLGLSEPSILIFILILLLLFTEELLLCELGINDDTGVLLNEDCCNGLPQLPPPPPAYAFLYLLALETRLPIIASPAPIRSKS</sequence>
<proteinExistence type="predicted"/>
<feature type="transmembrane region" description="Helical" evidence="1">
    <location>
        <begin position="60"/>
        <end position="82"/>
    </location>
</feature>
<dbReference type="EMBL" id="AY954970">
    <property type="protein sequence ID" value="AAX92381.1"/>
    <property type="molecule type" value="Genomic_DNA"/>
</dbReference>
<keyword evidence="1" id="KW-1133">Transmembrane helix</keyword>
<evidence type="ECO:0000256" key="1">
    <source>
        <dbReference type="SAM" id="Phobius"/>
    </source>
</evidence>
<evidence type="ECO:0000313" key="2">
    <source>
        <dbReference type="EMBL" id="AAX92381.1"/>
    </source>
</evidence>
<name>Q4Z9E0_BPTWO</name>
<feature type="transmembrane region" description="Helical" evidence="1">
    <location>
        <begin position="33"/>
        <end position="53"/>
    </location>
</feature>
<keyword evidence="3" id="KW-1185">Reference proteome</keyword>